<evidence type="ECO:0000313" key="2">
    <source>
        <dbReference type="Proteomes" id="UP000009882"/>
    </source>
</evidence>
<keyword evidence="2" id="KW-1185">Reference proteome</keyword>
<reference evidence="2" key="1">
    <citation type="journal article" date="2012" name="BMC Genomics">
        <title>Genome sequence of the necrotrophic fungus Penicillium digitatum, the main postharvest pathogen of citrus.</title>
        <authorList>
            <person name="Marcet-Houben M."/>
            <person name="Ballester A.-R."/>
            <person name="de la Fuente B."/>
            <person name="Harries E."/>
            <person name="Marcos J.F."/>
            <person name="Gonzalez-Candelas L."/>
            <person name="Gabaldon T."/>
        </authorList>
    </citation>
    <scope>NUCLEOTIDE SEQUENCE [LARGE SCALE GENOMIC DNA]</scope>
    <source>
        <strain evidence="2">PHI26 / CECT 20796</strain>
    </source>
</reference>
<gene>
    <name evidence="1" type="ORF">PDIG_07880</name>
</gene>
<comment type="caution">
    <text evidence="1">The sequence shown here is derived from an EMBL/GenBank/DDBJ whole genome shotgun (WGS) entry which is preliminary data.</text>
</comment>
<dbReference type="GO" id="GO:0050660">
    <property type="term" value="F:flavin adenine dinucleotide binding"/>
    <property type="evidence" value="ECO:0007669"/>
    <property type="project" value="InterPro"/>
</dbReference>
<dbReference type="OrthoDB" id="10254877at2759"/>
<proteinExistence type="predicted"/>
<dbReference type="HOGENOM" id="CLU_2758571_0_0_1"/>
<accession>K9GBL8</accession>
<dbReference type="GO" id="GO:0016627">
    <property type="term" value="F:oxidoreductase activity, acting on the CH-CH group of donors"/>
    <property type="evidence" value="ECO:0007669"/>
    <property type="project" value="InterPro"/>
</dbReference>
<dbReference type="EMBL" id="AKCT01000036">
    <property type="protein sequence ID" value="EKV18474.1"/>
    <property type="molecule type" value="Genomic_DNA"/>
</dbReference>
<protein>
    <submittedName>
        <fullName evidence="1">Uncharacterized protein</fullName>
    </submittedName>
</protein>
<dbReference type="Gene3D" id="1.10.540.10">
    <property type="entry name" value="Acyl-CoA dehydrogenase/oxidase, N-terminal domain"/>
    <property type="match status" value="1"/>
</dbReference>
<name>K9GBL8_PEND2</name>
<dbReference type="STRING" id="1170229.K9GBL8"/>
<dbReference type="AlphaFoldDB" id="K9GBL8"/>
<dbReference type="InParanoid" id="K9GBL8"/>
<evidence type="ECO:0000313" key="1">
    <source>
        <dbReference type="EMBL" id="EKV18474.1"/>
    </source>
</evidence>
<organism evidence="1 2">
    <name type="scientific">Penicillium digitatum (strain PHI26 / CECT 20796)</name>
    <name type="common">Green mold</name>
    <dbReference type="NCBI Taxonomy" id="1170229"/>
    <lineage>
        <taxon>Eukaryota</taxon>
        <taxon>Fungi</taxon>
        <taxon>Dikarya</taxon>
        <taxon>Ascomycota</taxon>
        <taxon>Pezizomycotina</taxon>
        <taxon>Eurotiomycetes</taxon>
        <taxon>Eurotiomycetidae</taxon>
        <taxon>Eurotiales</taxon>
        <taxon>Aspergillaceae</taxon>
        <taxon>Penicillium</taxon>
    </lineage>
</organism>
<dbReference type="InterPro" id="IPR037069">
    <property type="entry name" value="AcylCoA_DH/ox_N_sf"/>
</dbReference>
<sequence>MAYNSPNLIPFSEPPYIRGLPSPYKTPAHRRFQQAYRNFVTDNLIQQAFEWEREGTVPDHVFQHSASITC</sequence>
<dbReference type="Proteomes" id="UP000009882">
    <property type="component" value="Unassembled WGS sequence"/>
</dbReference>